<dbReference type="SUPFAM" id="SSF51735">
    <property type="entry name" value="NAD(P)-binding Rossmann-fold domains"/>
    <property type="match status" value="1"/>
</dbReference>
<sequence>MKTALITGVTGQDGTYLAELLLDKGYVVHGIKRRASSFNTSRIDHLYQDPHDPDIRFRLHYGDMTDATNLISIIQQVQPDEIYNLAAQSHVQVSFETPEYTANSDALGTLRILEAVRLLGLTEKTRIYQASTSEMFGQVAETPQRESTPFYPRSPYGAAKVYAYWITVNYREAYGMHASNGILFNHESPLRGETFVTRKITRALCRINLGLQDALYIGNLDSLRDWGHARDYVRAMWEMLQLDEPEDFVIATGEQHSVREFIERSGRELGMEIEWSGEGVDEIGIEKNTGKKIVYVDQRYFRPTEVDTLLGDPTLARERLGWQAEITFEELVREMVAADLRIAKKDTLIEKAGYRSFNYNE</sequence>
<comment type="caution">
    <text evidence="7">Lacks conserved residue(s) required for the propagation of feature annotation.</text>
</comment>
<reference evidence="9 10" key="1">
    <citation type="submission" date="2016-06" db="EMBL/GenBank/DDBJ databases">
        <title>Complete genome sequence of a deep-branching marine Gamma Proteobacterium Woeseia oceani type strain XK5.</title>
        <authorList>
            <person name="Mu D."/>
            <person name="Du Z."/>
        </authorList>
    </citation>
    <scope>NUCLEOTIDE SEQUENCE [LARGE SCALE GENOMIC DNA]</scope>
    <source>
        <strain evidence="9 10">XK5</strain>
    </source>
</reference>
<comment type="cofactor">
    <cofactor evidence="2 7">
        <name>NADP(+)</name>
        <dbReference type="ChEBI" id="CHEBI:58349"/>
    </cofactor>
</comment>
<evidence type="ECO:0000259" key="8">
    <source>
        <dbReference type="Pfam" id="PF16363"/>
    </source>
</evidence>
<dbReference type="Gene3D" id="3.90.25.10">
    <property type="entry name" value="UDP-galactose 4-epimerase, domain 1"/>
    <property type="match status" value="1"/>
</dbReference>
<evidence type="ECO:0000313" key="10">
    <source>
        <dbReference type="Proteomes" id="UP000092695"/>
    </source>
</evidence>
<dbReference type="GO" id="GO:0042351">
    <property type="term" value="P:'de novo' GDP-L-fucose biosynthetic process"/>
    <property type="evidence" value="ECO:0007669"/>
    <property type="project" value="TreeGrafter"/>
</dbReference>
<feature type="domain" description="NAD(P)-binding" evidence="8">
    <location>
        <begin position="5"/>
        <end position="335"/>
    </location>
</feature>
<evidence type="ECO:0000256" key="7">
    <source>
        <dbReference type="HAMAP-Rule" id="MF_00955"/>
    </source>
</evidence>
<evidence type="ECO:0000313" key="9">
    <source>
        <dbReference type="EMBL" id="ANO50933.1"/>
    </source>
</evidence>
<evidence type="ECO:0000256" key="2">
    <source>
        <dbReference type="ARBA" id="ARBA00001937"/>
    </source>
</evidence>
<dbReference type="EC" id="4.2.1.47" evidence="4 7"/>
<dbReference type="EMBL" id="CP016268">
    <property type="protein sequence ID" value="ANO50933.1"/>
    <property type="molecule type" value="Genomic_DNA"/>
</dbReference>
<protein>
    <recommendedName>
        <fullName evidence="4 7">GDP-mannose 4,6-dehydratase</fullName>
        <ecNumber evidence="4 7">4.2.1.47</ecNumber>
    </recommendedName>
    <alternativeName>
        <fullName evidence="7">GDP-D-mannose dehydratase</fullName>
    </alternativeName>
</protein>
<evidence type="ECO:0000256" key="5">
    <source>
        <dbReference type="ARBA" id="ARBA00023239"/>
    </source>
</evidence>
<dbReference type="HAMAP" id="MF_00955">
    <property type="entry name" value="GDP_Man_dehydratase"/>
    <property type="match status" value="1"/>
</dbReference>
<accession>A0A193LEN8</accession>
<dbReference type="NCBIfam" id="TIGR01472">
    <property type="entry name" value="gmd"/>
    <property type="match status" value="1"/>
</dbReference>
<dbReference type="InterPro" id="IPR006368">
    <property type="entry name" value="GDP_Man_deHydtase"/>
</dbReference>
<dbReference type="InterPro" id="IPR036291">
    <property type="entry name" value="NAD(P)-bd_dom_sf"/>
</dbReference>
<dbReference type="GO" id="GO:0070401">
    <property type="term" value="F:NADP+ binding"/>
    <property type="evidence" value="ECO:0007669"/>
    <property type="project" value="UniProtKB-UniRule"/>
</dbReference>
<dbReference type="CDD" id="cd05260">
    <property type="entry name" value="GDP_MD_SDR_e"/>
    <property type="match status" value="1"/>
</dbReference>
<dbReference type="STRING" id="1548547.BA177_06685"/>
<evidence type="ECO:0000256" key="3">
    <source>
        <dbReference type="ARBA" id="ARBA00009263"/>
    </source>
</evidence>
<name>A0A193LEN8_9GAMM</name>
<comment type="similarity">
    <text evidence="3 7">Belongs to the NAD(P)-dependent epimerase/dehydratase family. GDP-mannose 4,6-dehydratase subfamily.</text>
</comment>
<evidence type="ECO:0000256" key="6">
    <source>
        <dbReference type="ARBA" id="ARBA00059383"/>
    </source>
</evidence>
<dbReference type="AlphaFoldDB" id="A0A193LEN8"/>
<dbReference type="OrthoDB" id="9779041at2"/>
<keyword evidence="5 7" id="KW-0456">Lyase</keyword>
<evidence type="ECO:0000256" key="1">
    <source>
        <dbReference type="ARBA" id="ARBA00000188"/>
    </source>
</evidence>
<dbReference type="KEGG" id="woc:BA177_06685"/>
<dbReference type="RefSeq" id="WP_068614505.1">
    <property type="nucleotide sequence ID" value="NZ_CP016268.1"/>
</dbReference>
<comment type="catalytic activity">
    <reaction evidence="1 7">
        <text>GDP-alpha-D-mannose = GDP-4-dehydro-alpha-D-rhamnose + H2O</text>
        <dbReference type="Rhea" id="RHEA:23820"/>
        <dbReference type="ChEBI" id="CHEBI:15377"/>
        <dbReference type="ChEBI" id="CHEBI:57527"/>
        <dbReference type="ChEBI" id="CHEBI:57964"/>
        <dbReference type="EC" id="4.2.1.47"/>
    </reaction>
</comment>
<dbReference type="Proteomes" id="UP000092695">
    <property type="component" value="Chromosome"/>
</dbReference>
<organism evidence="9 10">
    <name type="scientific">Woeseia oceani</name>
    <dbReference type="NCBI Taxonomy" id="1548547"/>
    <lineage>
        <taxon>Bacteria</taxon>
        <taxon>Pseudomonadati</taxon>
        <taxon>Pseudomonadota</taxon>
        <taxon>Gammaproteobacteria</taxon>
        <taxon>Woeseiales</taxon>
        <taxon>Woeseiaceae</taxon>
        <taxon>Woeseia</taxon>
    </lineage>
</organism>
<keyword evidence="7" id="KW-0521">NADP</keyword>
<comment type="function">
    <text evidence="6 7">Catalyzes the conversion of GDP-D-mannose to GDP-4-dehydro-6-deoxy-D-mannose.</text>
</comment>
<dbReference type="FunFam" id="3.40.50.720:FF:000924">
    <property type="entry name" value="GDP-mannose 4,6 dehydratase"/>
    <property type="match status" value="1"/>
</dbReference>
<dbReference type="PANTHER" id="PTHR43715">
    <property type="entry name" value="GDP-MANNOSE 4,6-DEHYDRATASE"/>
    <property type="match status" value="1"/>
</dbReference>
<dbReference type="PANTHER" id="PTHR43715:SF1">
    <property type="entry name" value="GDP-MANNOSE 4,6 DEHYDRATASE"/>
    <property type="match status" value="1"/>
</dbReference>
<proteinExistence type="inferred from homology"/>
<dbReference type="Gene3D" id="3.40.50.720">
    <property type="entry name" value="NAD(P)-binding Rossmann-like Domain"/>
    <property type="match status" value="1"/>
</dbReference>
<gene>
    <name evidence="7" type="primary">gmd</name>
    <name evidence="9" type="ORF">BA177_06685</name>
</gene>
<dbReference type="InterPro" id="IPR016040">
    <property type="entry name" value="NAD(P)-bd_dom"/>
</dbReference>
<dbReference type="Pfam" id="PF16363">
    <property type="entry name" value="GDP_Man_Dehyd"/>
    <property type="match status" value="1"/>
</dbReference>
<dbReference type="GO" id="GO:0008446">
    <property type="term" value="F:GDP-mannose 4,6-dehydratase activity"/>
    <property type="evidence" value="ECO:0007669"/>
    <property type="project" value="UniProtKB-UniRule"/>
</dbReference>
<keyword evidence="10" id="KW-1185">Reference proteome</keyword>
<evidence type="ECO:0000256" key="4">
    <source>
        <dbReference type="ARBA" id="ARBA00011989"/>
    </source>
</evidence>